<organism evidence="2 3">
    <name type="scientific">Drosophila willistoni</name>
    <name type="common">Fruit fly</name>
    <dbReference type="NCBI Taxonomy" id="7260"/>
    <lineage>
        <taxon>Eukaryota</taxon>
        <taxon>Metazoa</taxon>
        <taxon>Ecdysozoa</taxon>
        <taxon>Arthropoda</taxon>
        <taxon>Hexapoda</taxon>
        <taxon>Insecta</taxon>
        <taxon>Pterygota</taxon>
        <taxon>Neoptera</taxon>
        <taxon>Endopterygota</taxon>
        <taxon>Diptera</taxon>
        <taxon>Brachycera</taxon>
        <taxon>Muscomorpha</taxon>
        <taxon>Ephydroidea</taxon>
        <taxon>Drosophilidae</taxon>
        <taxon>Drosophila</taxon>
        <taxon>Sophophora</taxon>
    </lineage>
</organism>
<dbReference type="Pfam" id="PF16061">
    <property type="entry name" value="DUF4803"/>
    <property type="match status" value="1"/>
</dbReference>
<dbReference type="PANTHER" id="PTHR47890:SF1">
    <property type="entry name" value="LD24308P"/>
    <property type="match status" value="1"/>
</dbReference>
<name>B4MNI0_DROWI</name>
<dbReference type="PANTHER" id="PTHR47890">
    <property type="entry name" value="LD24308P"/>
    <property type="match status" value="1"/>
</dbReference>
<dbReference type="InParanoid" id="B4MNI0"/>
<dbReference type="InterPro" id="IPR032062">
    <property type="entry name" value="DUF4803"/>
</dbReference>
<dbReference type="AlphaFoldDB" id="B4MNI0"/>
<dbReference type="eggNOG" id="ENOG502QPIF">
    <property type="taxonomic scope" value="Eukaryota"/>
</dbReference>
<gene>
    <name evidence="2" type="primary">Dwil\GK19560</name>
    <name evidence="2" type="ORF">Dwil_GK19560</name>
</gene>
<dbReference type="Proteomes" id="UP000007798">
    <property type="component" value="Unassembled WGS sequence"/>
</dbReference>
<reference evidence="2 3" key="1">
    <citation type="journal article" date="2007" name="Nature">
        <title>Evolution of genes and genomes on the Drosophila phylogeny.</title>
        <authorList>
            <consortium name="Drosophila 12 Genomes Consortium"/>
            <person name="Clark A.G."/>
            <person name="Eisen M.B."/>
            <person name="Smith D.R."/>
            <person name="Bergman C.M."/>
            <person name="Oliver B."/>
            <person name="Markow T.A."/>
            <person name="Kaufman T.C."/>
            <person name="Kellis M."/>
            <person name="Gelbart W."/>
            <person name="Iyer V.N."/>
            <person name="Pollard D.A."/>
            <person name="Sackton T.B."/>
            <person name="Larracuente A.M."/>
            <person name="Singh N.D."/>
            <person name="Abad J.P."/>
            <person name="Abt D.N."/>
            <person name="Adryan B."/>
            <person name="Aguade M."/>
            <person name="Akashi H."/>
            <person name="Anderson W.W."/>
            <person name="Aquadro C.F."/>
            <person name="Ardell D.H."/>
            <person name="Arguello R."/>
            <person name="Artieri C.G."/>
            <person name="Barbash D.A."/>
            <person name="Barker D."/>
            <person name="Barsanti P."/>
            <person name="Batterham P."/>
            <person name="Batzoglou S."/>
            <person name="Begun D."/>
            <person name="Bhutkar A."/>
            <person name="Blanco E."/>
            <person name="Bosak S.A."/>
            <person name="Bradley R.K."/>
            <person name="Brand A.D."/>
            <person name="Brent M.R."/>
            <person name="Brooks A.N."/>
            <person name="Brown R.H."/>
            <person name="Butlin R.K."/>
            <person name="Caggese C."/>
            <person name="Calvi B.R."/>
            <person name="Bernardo de Carvalho A."/>
            <person name="Caspi A."/>
            <person name="Castrezana S."/>
            <person name="Celniker S.E."/>
            <person name="Chang J.L."/>
            <person name="Chapple C."/>
            <person name="Chatterji S."/>
            <person name="Chinwalla A."/>
            <person name="Civetta A."/>
            <person name="Clifton S.W."/>
            <person name="Comeron J.M."/>
            <person name="Costello J.C."/>
            <person name="Coyne J.A."/>
            <person name="Daub J."/>
            <person name="David R.G."/>
            <person name="Delcher A.L."/>
            <person name="Delehaunty K."/>
            <person name="Do C.B."/>
            <person name="Ebling H."/>
            <person name="Edwards K."/>
            <person name="Eickbush T."/>
            <person name="Evans J.D."/>
            <person name="Filipski A."/>
            <person name="Findeiss S."/>
            <person name="Freyhult E."/>
            <person name="Fulton L."/>
            <person name="Fulton R."/>
            <person name="Garcia A.C."/>
            <person name="Gardiner A."/>
            <person name="Garfield D.A."/>
            <person name="Garvin B.E."/>
            <person name="Gibson G."/>
            <person name="Gilbert D."/>
            <person name="Gnerre S."/>
            <person name="Godfrey J."/>
            <person name="Good R."/>
            <person name="Gotea V."/>
            <person name="Gravely B."/>
            <person name="Greenberg A.J."/>
            <person name="Griffiths-Jones S."/>
            <person name="Gross S."/>
            <person name="Guigo R."/>
            <person name="Gustafson E.A."/>
            <person name="Haerty W."/>
            <person name="Hahn M.W."/>
            <person name="Halligan D.L."/>
            <person name="Halpern A.L."/>
            <person name="Halter G.M."/>
            <person name="Han M.V."/>
            <person name="Heger A."/>
            <person name="Hillier L."/>
            <person name="Hinrichs A.S."/>
            <person name="Holmes I."/>
            <person name="Hoskins R.A."/>
            <person name="Hubisz M.J."/>
            <person name="Hultmark D."/>
            <person name="Huntley M.A."/>
            <person name="Jaffe D.B."/>
            <person name="Jagadeeshan S."/>
            <person name="Jeck W.R."/>
            <person name="Johnson J."/>
            <person name="Jones C.D."/>
            <person name="Jordan W.C."/>
            <person name="Karpen G.H."/>
            <person name="Kataoka E."/>
            <person name="Keightley P.D."/>
            <person name="Kheradpour P."/>
            <person name="Kirkness E.F."/>
            <person name="Koerich L.B."/>
            <person name="Kristiansen K."/>
            <person name="Kudrna D."/>
            <person name="Kulathinal R.J."/>
            <person name="Kumar S."/>
            <person name="Kwok R."/>
            <person name="Lander E."/>
            <person name="Langley C.H."/>
            <person name="Lapoint R."/>
            <person name="Lazzaro B.P."/>
            <person name="Lee S.J."/>
            <person name="Levesque L."/>
            <person name="Li R."/>
            <person name="Lin C.F."/>
            <person name="Lin M.F."/>
            <person name="Lindblad-Toh K."/>
            <person name="Llopart A."/>
            <person name="Long M."/>
            <person name="Low L."/>
            <person name="Lozovsky E."/>
            <person name="Lu J."/>
            <person name="Luo M."/>
            <person name="Machado C.A."/>
            <person name="Makalowski W."/>
            <person name="Marzo M."/>
            <person name="Matsuda M."/>
            <person name="Matzkin L."/>
            <person name="McAllister B."/>
            <person name="McBride C.S."/>
            <person name="McKernan B."/>
            <person name="McKernan K."/>
            <person name="Mendez-Lago M."/>
            <person name="Minx P."/>
            <person name="Mollenhauer M.U."/>
            <person name="Montooth K."/>
            <person name="Mount S.M."/>
            <person name="Mu X."/>
            <person name="Myers E."/>
            <person name="Negre B."/>
            <person name="Newfeld S."/>
            <person name="Nielsen R."/>
            <person name="Noor M.A."/>
            <person name="O'Grady P."/>
            <person name="Pachter L."/>
            <person name="Papaceit M."/>
            <person name="Parisi M.J."/>
            <person name="Parisi M."/>
            <person name="Parts L."/>
            <person name="Pedersen J.S."/>
            <person name="Pesole G."/>
            <person name="Phillippy A.M."/>
            <person name="Ponting C.P."/>
            <person name="Pop M."/>
            <person name="Porcelli D."/>
            <person name="Powell J.R."/>
            <person name="Prohaska S."/>
            <person name="Pruitt K."/>
            <person name="Puig M."/>
            <person name="Quesneville H."/>
            <person name="Ram K.R."/>
            <person name="Rand D."/>
            <person name="Rasmussen M.D."/>
            <person name="Reed L.K."/>
            <person name="Reenan R."/>
            <person name="Reily A."/>
            <person name="Remington K.A."/>
            <person name="Rieger T.T."/>
            <person name="Ritchie M.G."/>
            <person name="Robin C."/>
            <person name="Rogers Y.H."/>
            <person name="Rohde C."/>
            <person name="Rozas J."/>
            <person name="Rubenfield M.J."/>
            <person name="Ruiz A."/>
            <person name="Russo S."/>
            <person name="Salzberg S.L."/>
            <person name="Sanchez-Gracia A."/>
            <person name="Saranga D.J."/>
            <person name="Sato H."/>
            <person name="Schaeffer S.W."/>
            <person name="Schatz M.C."/>
            <person name="Schlenke T."/>
            <person name="Schwartz R."/>
            <person name="Segarra C."/>
            <person name="Singh R.S."/>
            <person name="Sirot L."/>
            <person name="Sirota M."/>
            <person name="Sisneros N.B."/>
            <person name="Smith C.D."/>
            <person name="Smith T.F."/>
            <person name="Spieth J."/>
            <person name="Stage D.E."/>
            <person name="Stark A."/>
            <person name="Stephan W."/>
            <person name="Strausberg R.L."/>
            <person name="Strempel S."/>
            <person name="Sturgill D."/>
            <person name="Sutton G."/>
            <person name="Sutton G.G."/>
            <person name="Tao W."/>
            <person name="Teichmann S."/>
            <person name="Tobari Y.N."/>
            <person name="Tomimura Y."/>
            <person name="Tsolas J.M."/>
            <person name="Valente V.L."/>
            <person name="Venter E."/>
            <person name="Venter J.C."/>
            <person name="Vicario S."/>
            <person name="Vieira F.G."/>
            <person name="Vilella A.J."/>
            <person name="Villasante A."/>
            <person name="Walenz B."/>
            <person name="Wang J."/>
            <person name="Wasserman M."/>
            <person name="Watts T."/>
            <person name="Wilson D."/>
            <person name="Wilson R.K."/>
            <person name="Wing R.A."/>
            <person name="Wolfner M.F."/>
            <person name="Wong A."/>
            <person name="Wong G.K."/>
            <person name="Wu C.I."/>
            <person name="Wu G."/>
            <person name="Yamamoto D."/>
            <person name="Yang H.P."/>
            <person name="Yang S.P."/>
            <person name="Yorke J.A."/>
            <person name="Yoshida K."/>
            <person name="Zdobnov E."/>
            <person name="Zhang P."/>
            <person name="Zhang Y."/>
            <person name="Zimin A.V."/>
            <person name="Baldwin J."/>
            <person name="Abdouelleil A."/>
            <person name="Abdulkadir J."/>
            <person name="Abebe A."/>
            <person name="Abera B."/>
            <person name="Abreu J."/>
            <person name="Acer S.C."/>
            <person name="Aftuck L."/>
            <person name="Alexander A."/>
            <person name="An P."/>
            <person name="Anderson E."/>
            <person name="Anderson S."/>
            <person name="Arachi H."/>
            <person name="Azer M."/>
            <person name="Bachantsang P."/>
            <person name="Barry A."/>
            <person name="Bayul T."/>
            <person name="Berlin A."/>
            <person name="Bessette D."/>
            <person name="Bloom T."/>
            <person name="Blye J."/>
            <person name="Boguslavskiy L."/>
            <person name="Bonnet C."/>
            <person name="Boukhgalter B."/>
            <person name="Bourzgui I."/>
            <person name="Brown A."/>
            <person name="Cahill P."/>
            <person name="Channer S."/>
            <person name="Cheshatsang Y."/>
            <person name="Chuda L."/>
            <person name="Citroen M."/>
            <person name="Collymore A."/>
            <person name="Cooke P."/>
            <person name="Costello M."/>
            <person name="D'Aco K."/>
            <person name="Daza R."/>
            <person name="De Haan G."/>
            <person name="DeGray S."/>
            <person name="DeMaso C."/>
            <person name="Dhargay N."/>
            <person name="Dooley K."/>
            <person name="Dooley E."/>
            <person name="Doricent M."/>
            <person name="Dorje P."/>
            <person name="Dorjee K."/>
            <person name="Dupes A."/>
            <person name="Elong R."/>
            <person name="Falk J."/>
            <person name="Farina A."/>
            <person name="Faro S."/>
            <person name="Ferguson D."/>
            <person name="Fisher S."/>
            <person name="Foley C.D."/>
            <person name="Franke A."/>
            <person name="Friedrich D."/>
            <person name="Gadbois L."/>
            <person name="Gearin G."/>
            <person name="Gearin C.R."/>
            <person name="Giannoukos G."/>
            <person name="Goode T."/>
            <person name="Graham J."/>
            <person name="Grandbois E."/>
            <person name="Grewal S."/>
            <person name="Gyaltsen K."/>
            <person name="Hafez N."/>
            <person name="Hagos B."/>
            <person name="Hall J."/>
            <person name="Henson C."/>
            <person name="Hollinger A."/>
            <person name="Honan T."/>
            <person name="Huard M.D."/>
            <person name="Hughes L."/>
            <person name="Hurhula B."/>
            <person name="Husby M.E."/>
            <person name="Kamat A."/>
            <person name="Kanga B."/>
            <person name="Kashin S."/>
            <person name="Khazanovich D."/>
            <person name="Kisner P."/>
            <person name="Lance K."/>
            <person name="Lara M."/>
            <person name="Lee W."/>
            <person name="Lennon N."/>
            <person name="Letendre F."/>
            <person name="LeVine R."/>
            <person name="Lipovsky A."/>
            <person name="Liu X."/>
            <person name="Liu J."/>
            <person name="Liu S."/>
            <person name="Lokyitsang T."/>
            <person name="Lokyitsang Y."/>
            <person name="Lubonja R."/>
            <person name="Lui A."/>
            <person name="MacDonald P."/>
            <person name="Magnisalis V."/>
            <person name="Maru K."/>
            <person name="Matthews C."/>
            <person name="McCusker W."/>
            <person name="McDonough S."/>
            <person name="Mehta T."/>
            <person name="Meldrim J."/>
            <person name="Meneus L."/>
            <person name="Mihai O."/>
            <person name="Mihalev A."/>
            <person name="Mihova T."/>
            <person name="Mittelman R."/>
            <person name="Mlenga V."/>
            <person name="Montmayeur A."/>
            <person name="Mulrain L."/>
            <person name="Navidi A."/>
            <person name="Naylor J."/>
            <person name="Negash T."/>
            <person name="Nguyen T."/>
            <person name="Nguyen N."/>
            <person name="Nicol R."/>
            <person name="Norbu C."/>
            <person name="Norbu N."/>
            <person name="Novod N."/>
            <person name="O'Neill B."/>
            <person name="Osman S."/>
            <person name="Markiewicz E."/>
            <person name="Oyono O.L."/>
            <person name="Patti C."/>
            <person name="Phunkhang P."/>
            <person name="Pierre F."/>
            <person name="Priest M."/>
            <person name="Raghuraman S."/>
            <person name="Rege F."/>
            <person name="Reyes R."/>
            <person name="Rise C."/>
            <person name="Rogov P."/>
            <person name="Ross K."/>
            <person name="Ryan E."/>
            <person name="Settipalli S."/>
            <person name="Shea T."/>
            <person name="Sherpa N."/>
            <person name="Shi L."/>
            <person name="Shih D."/>
            <person name="Sparrow T."/>
            <person name="Spaulding J."/>
            <person name="Stalker J."/>
            <person name="Stange-Thomann N."/>
            <person name="Stavropoulos S."/>
            <person name="Stone C."/>
            <person name="Strader C."/>
            <person name="Tesfaye S."/>
            <person name="Thomson T."/>
            <person name="Thoulutsang Y."/>
            <person name="Thoulutsang D."/>
            <person name="Topham K."/>
            <person name="Topping I."/>
            <person name="Tsamla T."/>
            <person name="Vassiliev H."/>
            <person name="Vo A."/>
            <person name="Wangchuk T."/>
            <person name="Wangdi T."/>
            <person name="Weiand M."/>
            <person name="Wilkinson J."/>
            <person name="Wilson A."/>
            <person name="Yadav S."/>
            <person name="Young G."/>
            <person name="Yu Q."/>
            <person name="Zembek L."/>
            <person name="Zhong D."/>
            <person name="Zimmer A."/>
            <person name="Zwirko Z."/>
            <person name="Jaffe D.B."/>
            <person name="Alvarez P."/>
            <person name="Brockman W."/>
            <person name="Butler J."/>
            <person name="Chin C."/>
            <person name="Gnerre S."/>
            <person name="Grabherr M."/>
            <person name="Kleber M."/>
            <person name="Mauceli E."/>
            <person name="MacCallum I."/>
        </authorList>
    </citation>
    <scope>NUCLEOTIDE SEQUENCE [LARGE SCALE GENOMIC DNA]</scope>
    <source>
        <strain evidence="3">Tucson 14030-0811.24</strain>
    </source>
</reference>
<dbReference type="HOGENOM" id="CLU_015334_0_0_1"/>
<evidence type="ECO:0000313" key="2">
    <source>
        <dbReference type="EMBL" id="EDW73669.1"/>
    </source>
</evidence>
<dbReference type="STRING" id="7260.B4MNI0"/>
<keyword evidence="1" id="KW-0732">Signal</keyword>
<proteinExistence type="predicted"/>
<protein>
    <recommendedName>
        <fullName evidence="4">Fibrinogen C-terminal domain-containing protein</fullName>
    </recommendedName>
</protein>
<dbReference type="OMA" id="RCHYCFC"/>
<feature type="signal peptide" evidence="1">
    <location>
        <begin position="1"/>
        <end position="19"/>
    </location>
</feature>
<evidence type="ECO:0000256" key="1">
    <source>
        <dbReference type="SAM" id="SignalP"/>
    </source>
</evidence>
<dbReference type="PhylomeDB" id="B4MNI0"/>
<feature type="chain" id="PRO_5002818378" description="Fibrinogen C-terminal domain-containing protein" evidence="1">
    <location>
        <begin position="20"/>
        <end position="672"/>
    </location>
</feature>
<evidence type="ECO:0008006" key="4">
    <source>
        <dbReference type="Google" id="ProtNLM"/>
    </source>
</evidence>
<accession>B4MNI0</accession>
<dbReference type="EMBL" id="CH963848">
    <property type="protein sequence ID" value="EDW73669.1"/>
    <property type="molecule type" value="Genomic_DNA"/>
</dbReference>
<dbReference type="KEGG" id="dwi:6639766"/>
<sequence>MKLAIICLYLFVISKPSCSHVISEALDILRVVKDITADILQIWDVVEKVPHDTDIELPILQDKQRKVMQRIDQINQHITNLEKWQNEQNIMIIENLTRIFEKQSMLSIRLQNIQTSTRAINYRYSQFEDYQNLKNKLEPITLRRFAEKNVDPGSDSLDSMLQVLFNDFFGIDNKNTNKDDIEDSLLNHLTKNYESSTDQICFHKKSAQQYAYELFVKVSLTELKAYTMAEFSWITLRSQGLGNYTEEISLMRQNRESRLNMSRLVLNQIMSDSQRVYWRCDPDGGYILGKTYDEITRLLQGYLENEVNLNENQQCWSTCNNYYETQQFGCYQPEEEYCGKQKKCNGKLYNCRYIDSDMWVCPSAENSTHRYKHIEFESGTILGKIFPQPPPNPEQCQTEMEKVESWWRYLLWHCSYCFCLCDEKGPQSDRFFNLRDTITDYQNGRVATGIRFVKSQRVFHLQLQQGQLLPNGAINGSSLEWLPIDSYDPDNVDVRNGIDYHILSFDSRTLDLDEVVSESHSSDHVVTGVRLRMLGKHLNLEVRFSEYNFTTGRLLDAKNKSFWLSNDNTDVSGTKRRQRLWLNNPDLPINSKLKSLPLSSTNQFMDFFASSPESDASQSTVPFIDIQDVVPNPVVPLTGLGLYHKGREGFGGFFAPKVITYDISKNFLKQLN</sequence>
<evidence type="ECO:0000313" key="3">
    <source>
        <dbReference type="Proteomes" id="UP000007798"/>
    </source>
</evidence>
<dbReference type="OrthoDB" id="6366357at2759"/>
<keyword evidence="3" id="KW-1185">Reference proteome</keyword>